<organism evidence="3 4">
    <name type="scientific">Candidatus Korobacter versatilis</name>
    <dbReference type="NCBI Taxonomy" id="658062"/>
    <lineage>
        <taxon>Bacteria</taxon>
        <taxon>Pseudomonadati</taxon>
        <taxon>Acidobacteriota</taxon>
        <taxon>Terriglobia</taxon>
        <taxon>Terriglobales</taxon>
        <taxon>Candidatus Korobacteraceae</taxon>
        <taxon>Candidatus Korobacter</taxon>
    </lineage>
</organism>
<evidence type="ECO:0000313" key="3">
    <source>
        <dbReference type="EMBL" id="MBI2677988.1"/>
    </source>
</evidence>
<evidence type="ECO:0000256" key="1">
    <source>
        <dbReference type="SAM" id="MobiDB-lite"/>
    </source>
</evidence>
<dbReference type="Proteomes" id="UP000779809">
    <property type="component" value="Unassembled WGS sequence"/>
</dbReference>
<feature type="transmembrane region" description="Helical" evidence="2">
    <location>
        <begin position="29"/>
        <end position="49"/>
    </location>
</feature>
<evidence type="ECO:0008006" key="5">
    <source>
        <dbReference type="Google" id="ProtNLM"/>
    </source>
</evidence>
<dbReference type="AlphaFoldDB" id="A0A932A8A7"/>
<feature type="compositionally biased region" description="Basic and acidic residues" evidence="1">
    <location>
        <begin position="1"/>
        <end position="15"/>
    </location>
</feature>
<feature type="region of interest" description="Disordered" evidence="1">
    <location>
        <begin position="1"/>
        <end position="23"/>
    </location>
</feature>
<comment type="caution">
    <text evidence="3">The sequence shown here is derived from an EMBL/GenBank/DDBJ whole genome shotgun (WGS) entry which is preliminary data.</text>
</comment>
<name>A0A932A8A7_9BACT</name>
<keyword evidence="2" id="KW-1133">Transmembrane helix</keyword>
<reference evidence="3" key="1">
    <citation type="submission" date="2020-07" db="EMBL/GenBank/DDBJ databases">
        <title>Huge and variable diversity of episymbiotic CPR bacteria and DPANN archaea in groundwater ecosystems.</title>
        <authorList>
            <person name="He C.Y."/>
            <person name="Keren R."/>
            <person name="Whittaker M."/>
            <person name="Farag I.F."/>
            <person name="Doudna J."/>
            <person name="Cate J.H.D."/>
            <person name="Banfield J.F."/>
        </authorList>
    </citation>
    <scope>NUCLEOTIDE SEQUENCE</scope>
    <source>
        <strain evidence="3">NC_groundwater_580_Pr5_B-0.1um_64_19</strain>
    </source>
</reference>
<keyword evidence="2" id="KW-0472">Membrane</keyword>
<sequence length="179" mass="19314">MSPEPERSPQPERDPVPLGQQEPERSMPWVPMAIGAALLALVIGGVILLSRSGEQAATGQAHPYGANLRFTDLKVSASENFVGGNVTYLDGVLTNAGDRTVNAVSVELTFRNTLNEVVQKETLRVMALSQSGPYPDLIDLRSAPIAPGKSRTVRLTLDHISADWNRVAPDIKVTNVSFQ</sequence>
<evidence type="ECO:0000313" key="4">
    <source>
        <dbReference type="Proteomes" id="UP000779809"/>
    </source>
</evidence>
<accession>A0A932A8A7</accession>
<evidence type="ECO:0000256" key="2">
    <source>
        <dbReference type="SAM" id="Phobius"/>
    </source>
</evidence>
<dbReference type="EMBL" id="JACPNR010000006">
    <property type="protein sequence ID" value="MBI2677988.1"/>
    <property type="molecule type" value="Genomic_DNA"/>
</dbReference>
<keyword evidence="2" id="KW-0812">Transmembrane</keyword>
<gene>
    <name evidence="3" type="ORF">HYX28_04350</name>
</gene>
<proteinExistence type="predicted"/>
<protein>
    <recommendedName>
        <fullName evidence="5">DUF2393 domain-containing protein</fullName>
    </recommendedName>
</protein>